<organism evidence="1 2">
    <name type="scientific">Citrus x changshan-huyou</name>
    <dbReference type="NCBI Taxonomy" id="2935761"/>
    <lineage>
        <taxon>Eukaryota</taxon>
        <taxon>Viridiplantae</taxon>
        <taxon>Streptophyta</taxon>
        <taxon>Embryophyta</taxon>
        <taxon>Tracheophyta</taxon>
        <taxon>Spermatophyta</taxon>
        <taxon>Magnoliopsida</taxon>
        <taxon>eudicotyledons</taxon>
        <taxon>Gunneridae</taxon>
        <taxon>Pentapetalae</taxon>
        <taxon>rosids</taxon>
        <taxon>malvids</taxon>
        <taxon>Sapindales</taxon>
        <taxon>Rutaceae</taxon>
        <taxon>Aurantioideae</taxon>
        <taxon>Citrus</taxon>
    </lineage>
</organism>
<protein>
    <submittedName>
        <fullName evidence="1">Uncharacterized protein</fullName>
    </submittedName>
</protein>
<dbReference type="EMBL" id="JBCGBO010000005">
    <property type="protein sequence ID" value="KAK9197803.1"/>
    <property type="molecule type" value="Genomic_DNA"/>
</dbReference>
<proteinExistence type="predicted"/>
<sequence length="111" mass="12492">MRAFGNRYHGVPPTAKFTNQRIFTGIRRNCSFHMIDLIFGYVVLRVDVPLLIAYASFHRGFVGLLDVFHDQVGPLDIVLCSDQDGKGTSWLVAGPHVNRPCLFFIYLGFGC</sequence>
<reference evidence="1 2" key="1">
    <citation type="submission" date="2024-05" db="EMBL/GenBank/DDBJ databases">
        <title>Haplotype-resolved chromosome-level genome assembly of Huyou (Citrus changshanensis).</title>
        <authorList>
            <person name="Miao C."/>
            <person name="Chen W."/>
            <person name="Wu Y."/>
            <person name="Wang L."/>
            <person name="Zhao S."/>
            <person name="Grierson D."/>
            <person name="Xu C."/>
            <person name="Chen K."/>
        </authorList>
    </citation>
    <scope>NUCLEOTIDE SEQUENCE [LARGE SCALE GENOMIC DNA]</scope>
    <source>
        <strain evidence="1">01-14</strain>
        <tissue evidence="1">Leaf</tissue>
    </source>
</reference>
<gene>
    <name evidence="1" type="ORF">WN944_012986</name>
</gene>
<keyword evidence="2" id="KW-1185">Reference proteome</keyword>
<evidence type="ECO:0000313" key="2">
    <source>
        <dbReference type="Proteomes" id="UP001428341"/>
    </source>
</evidence>
<evidence type="ECO:0000313" key="1">
    <source>
        <dbReference type="EMBL" id="KAK9197803.1"/>
    </source>
</evidence>
<accession>A0AAP0M5R0</accession>
<dbReference type="Proteomes" id="UP001428341">
    <property type="component" value="Unassembled WGS sequence"/>
</dbReference>
<dbReference type="AlphaFoldDB" id="A0AAP0M5R0"/>
<name>A0AAP0M5R0_9ROSI</name>
<comment type="caution">
    <text evidence="1">The sequence shown here is derived from an EMBL/GenBank/DDBJ whole genome shotgun (WGS) entry which is preliminary data.</text>
</comment>